<dbReference type="Proteomes" id="UP000033540">
    <property type="component" value="Unassembled WGS sequence"/>
</dbReference>
<feature type="region of interest" description="Disordered" evidence="1">
    <location>
        <begin position="398"/>
        <end position="468"/>
    </location>
</feature>
<dbReference type="GO" id="GO:0006198">
    <property type="term" value="P:cAMP catabolic process"/>
    <property type="evidence" value="ECO:0007669"/>
    <property type="project" value="InterPro"/>
</dbReference>
<dbReference type="OrthoDB" id="258495at2759"/>
<protein>
    <submittedName>
        <fullName evidence="2">cAMP phosphodiesterases class-II</fullName>
    </submittedName>
</protein>
<dbReference type="AlphaFoldDB" id="A0A0F0I4W7"/>
<feature type="region of interest" description="Disordered" evidence="1">
    <location>
        <begin position="1"/>
        <end position="48"/>
    </location>
</feature>
<accession>A0A0F0I4W7</accession>
<gene>
    <name evidence="2" type="ORF">P875_00034312</name>
</gene>
<evidence type="ECO:0000313" key="2">
    <source>
        <dbReference type="EMBL" id="KJK62819.1"/>
    </source>
</evidence>
<dbReference type="Gene3D" id="3.60.15.10">
    <property type="entry name" value="Ribonuclease Z/Hydroxyacylglutathione hydrolase-like"/>
    <property type="match status" value="1"/>
</dbReference>
<dbReference type="EMBL" id="JZEE01000594">
    <property type="protein sequence ID" value="KJK62819.1"/>
    <property type="molecule type" value="Genomic_DNA"/>
</dbReference>
<proteinExistence type="predicted"/>
<name>A0A0F0I4W7_ASPPU</name>
<dbReference type="GO" id="GO:1902660">
    <property type="term" value="P:negative regulation of glucose mediated signaling pathway"/>
    <property type="evidence" value="ECO:0007669"/>
    <property type="project" value="TreeGrafter"/>
</dbReference>
<dbReference type="PRINTS" id="PR00388">
    <property type="entry name" value="PDIESTERASE2"/>
</dbReference>
<reference evidence="2 3" key="1">
    <citation type="submission" date="2015-02" db="EMBL/GenBank/DDBJ databases">
        <title>Draft genome sequence of Aspergillus parasiticus SU-1.</title>
        <authorList>
            <person name="Yu J."/>
            <person name="Fedorova N."/>
            <person name="Yin Y."/>
            <person name="Losada L."/>
            <person name="Zafar N."/>
            <person name="Taujale R."/>
            <person name="Ehrlich K.C."/>
            <person name="Bhatnagar D."/>
            <person name="Cleveland T.E."/>
            <person name="Bennett J.W."/>
            <person name="Nierman W.C."/>
        </authorList>
    </citation>
    <scope>NUCLEOTIDE SEQUENCE [LARGE SCALE GENOMIC DNA]</scope>
    <source>
        <strain evidence="3">ATCC 56775 / NRRL 5862 / SRRC 143 / SU-1</strain>
    </source>
</reference>
<dbReference type="GO" id="GO:0047555">
    <property type="term" value="F:3',5'-cyclic-GMP phosphodiesterase activity"/>
    <property type="evidence" value="ECO:0007669"/>
    <property type="project" value="TreeGrafter"/>
</dbReference>
<dbReference type="InterPro" id="IPR036866">
    <property type="entry name" value="RibonucZ/Hydroxyglut_hydro"/>
</dbReference>
<sequence length="528" mass="57299">MKMNQSRAKRASGRGKGRVKTKQDIAGPELNVEAVTAGPFGRPPEPGKGDLQVIVLGPTGGPREDRVTGLLVRSTSTSWRPDTVIAVDAGTLLSGIIHILETHNDMDEMIVQAGPFTEMPLPFQTAPANAAHILREVIGPILVTHPHLDHFSGFAMNSPILEATNGPKTVAALPSVISAIKTHIFNEVIWPNLSDEDGGAGLITYQRLQEGGNLRMGRDEMRGYTRACEGLYYRCFGVSHGCTRRHYAPEAEMRRSLSNAMYLGDPFMMRSASRAAISLTQEEPGYMSPAMPRPSNPRDTWMSVESSAFFIREQHSGREIIIFGDVEPDSISVEPRNKRVWEAAAPRIASGKLRAIFIECSYTDDVEDESLYGHLCPRHLIAELKVLASEVIKAKYPSSSGIGKRKRPSRETPADSQPTSPKTRRSQDVLPGSSTTAITSAPQVVAGTSTGPSGTGATGATGTLDEESNWPHEAPLIHLKVYLIHIKEDMDGGPCPSDTIVTQLRDQAKAANLGCEFHAPKRGESVQI</sequence>
<dbReference type="PANTHER" id="PTHR28283:SF1">
    <property type="entry name" value="3',5'-CYCLIC-NUCLEOTIDE PHOSPHODIESTERASE 1"/>
    <property type="match status" value="1"/>
</dbReference>
<dbReference type="InterPro" id="IPR000396">
    <property type="entry name" value="Pdiesterase2"/>
</dbReference>
<dbReference type="PANTHER" id="PTHR28283">
    <property type="entry name" value="3',5'-CYCLIC-NUCLEOTIDE PHOSPHODIESTERASE 1"/>
    <property type="match status" value="1"/>
</dbReference>
<dbReference type="GO" id="GO:0004115">
    <property type="term" value="F:3',5'-cyclic-AMP phosphodiesterase activity"/>
    <property type="evidence" value="ECO:0007669"/>
    <property type="project" value="InterPro"/>
</dbReference>
<evidence type="ECO:0000256" key="1">
    <source>
        <dbReference type="SAM" id="MobiDB-lite"/>
    </source>
</evidence>
<dbReference type="CDD" id="cd07735">
    <property type="entry name" value="class_II_PDE_MBL-fold"/>
    <property type="match status" value="1"/>
</dbReference>
<dbReference type="SUPFAM" id="SSF56281">
    <property type="entry name" value="Metallo-hydrolase/oxidoreductase"/>
    <property type="match status" value="1"/>
</dbReference>
<dbReference type="Pfam" id="PF02112">
    <property type="entry name" value="PDEase_II"/>
    <property type="match status" value="2"/>
</dbReference>
<feature type="compositionally biased region" description="Basic residues" evidence="1">
    <location>
        <begin position="7"/>
        <end position="20"/>
    </location>
</feature>
<dbReference type="STRING" id="1403190.A0A0F0I4W7"/>
<organism evidence="2 3">
    <name type="scientific">Aspergillus parasiticus (strain ATCC 56775 / NRRL 5862 / SRRC 143 / SU-1)</name>
    <dbReference type="NCBI Taxonomy" id="1403190"/>
    <lineage>
        <taxon>Eukaryota</taxon>
        <taxon>Fungi</taxon>
        <taxon>Dikarya</taxon>
        <taxon>Ascomycota</taxon>
        <taxon>Pezizomycotina</taxon>
        <taxon>Eurotiomycetes</taxon>
        <taxon>Eurotiomycetidae</taxon>
        <taxon>Eurotiales</taxon>
        <taxon>Aspergillaceae</taxon>
        <taxon>Aspergillus</taxon>
        <taxon>Aspergillus subgen. Circumdati</taxon>
    </lineage>
</organism>
<comment type="caution">
    <text evidence="2">The sequence shown here is derived from an EMBL/GenBank/DDBJ whole genome shotgun (WGS) entry which is preliminary data.</text>
</comment>
<feature type="compositionally biased region" description="Polar residues" evidence="1">
    <location>
        <begin position="432"/>
        <end position="442"/>
    </location>
</feature>
<evidence type="ECO:0000313" key="3">
    <source>
        <dbReference type="Proteomes" id="UP000033540"/>
    </source>
</evidence>